<dbReference type="EC" id="2.8.1.7" evidence="3"/>
<dbReference type="InterPro" id="IPR000192">
    <property type="entry name" value="Aminotrans_V_dom"/>
</dbReference>
<dbReference type="Pfam" id="PF00266">
    <property type="entry name" value="Aminotran_5"/>
    <property type="match status" value="1"/>
</dbReference>
<accession>G2MUK0</accession>
<dbReference type="InterPro" id="IPR015424">
    <property type="entry name" value="PyrdxlP-dep_Trfase"/>
</dbReference>
<dbReference type="GO" id="GO:0030170">
    <property type="term" value="F:pyridoxal phosphate binding"/>
    <property type="evidence" value="ECO:0007669"/>
    <property type="project" value="InterPro"/>
</dbReference>
<evidence type="ECO:0000259" key="7">
    <source>
        <dbReference type="Pfam" id="PF00266"/>
    </source>
</evidence>
<evidence type="ECO:0000313" key="8">
    <source>
        <dbReference type="EMBL" id="AEM80027.1"/>
    </source>
</evidence>
<dbReference type="GO" id="GO:0031071">
    <property type="term" value="F:cysteine desulfurase activity"/>
    <property type="evidence" value="ECO:0007669"/>
    <property type="project" value="UniProtKB-EC"/>
</dbReference>
<dbReference type="InterPro" id="IPR015422">
    <property type="entry name" value="PyrdxlP-dep_Trfase_small"/>
</dbReference>
<evidence type="ECO:0000256" key="1">
    <source>
        <dbReference type="ARBA" id="ARBA00001933"/>
    </source>
</evidence>
<dbReference type="PANTHER" id="PTHR43586">
    <property type="entry name" value="CYSTEINE DESULFURASE"/>
    <property type="match status" value="1"/>
</dbReference>
<dbReference type="EMBL" id="CP002991">
    <property type="protein sequence ID" value="AEM80027.1"/>
    <property type="molecule type" value="Genomic_DNA"/>
</dbReference>
<keyword evidence="5" id="KW-0663">Pyridoxal phosphate</keyword>
<dbReference type="PANTHER" id="PTHR43586:SF4">
    <property type="entry name" value="ISOPENICILLIN N EPIMERASE"/>
    <property type="match status" value="1"/>
</dbReference>
<dbReference type="eggNOG" id="COG0520">
    <property type="taxonomic scope" value="Bacteria"/>
</dbReference>
<comment type="cofactor">
    <cofactor evidence="1">
        <name>pyridoxal 5'-phosphate</name>
        <dbReference type="ChEBI" id="CHEBI:597326"/>
    </cofactor>
</comment>
<keyword evidence="9" id="KW-1185">Reference proteome</keyword>
<dbReference type="InterPro" id="IPR010970">
    <property type="entry name" value="Cys_dSase_SufS"/>
</dbReference>
<organism evidence="8 9">
    <name type="scientific">Thermoanaerobacter wiegelii Rt8.B1</name>
    <dbReference type="NCBI Taxonomy" id="697303"/>
    <lineage>
        <taxon>Bacteria</taxon>
        <taxon>Bacillati</taxon>
        <taxon>Bacillota</taxon>
        <taxon>Clostridia</taxon>
        <taxon>Thermoanaerobacterales</taxon>
        <taxon>Thermoanaerobacteraceae</taxon>
        <taxon>Thermoanaerobacter</taxon>
    </lineage>
</organism>
<dbReference type="KEGG" id="twi:Thewi_2712"/>
<dbReference type="PIRSF" id="PIRSF005572">
    <property type="entry name" value="NifS"/>
    <property type="match status" value="1"/>
</dbReference>
<dbReference type="SUPFAM" id="SSF53383">
    <property type="entry name" value="PLP-dependent transferases"/>
    <property type="match status" value="1"/>
</dbReference>
<dbReference type="Gene3D" id="3.90.1150.10">
    <property type="entry name" value="Aspartate Aminotransferase, domain 1"/>
    <property type="match status" value="1"/>
</dbReference>
<dbReference type="CDD" id="cd06453">
    <property type="entry name" value="SufS_like"/>
    <property type="match status" value="1"/>
</dbReference>
<protein>
    <recommendedName>
        <fullName evidence="3">cysteine desulfurase</fullName>
        <ecNumber evidence="3">2.8.1.7</ecNumber>
    </recommendedName>
</protein>
<proteinExistence type="inferred from homology"/>
<name>G2MUK0_9THEO</name>
<dbReference type="STRING" id="697303.Thewi_2712"/>
<dbReference type="InterPro" id="IPR010969">
    <property type="entry name" value="Cys_dSase-rel_unknwn_funct"/>
</dbReference>
<dbReference type="Gene3D" id="3.40.640.10">
    <property type="entry name" value="Type I PLP-dependent aspartate aminotransferase-like (Major domain)"/>
    <property type="match status" value="1"/>
</dbReference>
<dbReference type="AlphaFoldDB" id="G2MUK0"/>
<gene>
    <name evidence="8" type="ORF">Thewi_2712</name>
</gene>
<dbReference type="HOGENOM" id="CLU_003433_2_4_9"/>
<reference evidence="8 9" key="1">
    <citation type="submission" date="2011-08" db="EMBL/GenBank/DDBJ databases">
        <title>Complete sequence of Thermoanaerobacter wiegelii Rt8.B1.</title>
        <authorList>
            <consortium name="US DOE Joint Genome Institute"/>
            <person name="Lucas S."/>
            <person name="Han J."/>
            <person name="Lapidus A."/>
            <person name="Cheng J.-F."/>
            <person name="Goodwin L."/>
            <person name="Pitluck S."/>
            <person name="Peters L."/>
            <person name="Mikhailova N."/>
            <person name="Zeytun A."/>
            <person name="Daligault H."/>
            <person name="Detter J.C."/>
            <person name="Han C."/>
            <person name="Tapia R."/>
            <person name="Land M."/>
            <person name="Hauser L."/>
            <person name="Kyrpides N."/>
            <person name="Ivanova N."/>
            <person name="Pagani I."/>
            <person name="Hemme C."/>
            <person name="Woyke T."/>
        </authorList>
    </citation>
    <scope>NUCLEOTIDE SEQUENCE [LARGE SCALE GENOMIC DNA]</scope>
    <source>
        <strain evidence="8 9">Rt8.B1</strain>
    </source>
</reference>
<dbReference type="Proteomes" id="UP000008276">
    <property type="component" value="Chromosome"/>
</dbReference>
<comment type="similarity">
    <text evidence="2">Belongs to the class-V pyridoxal-phosphate-dependent aminotransferase family. Csd subfamily.</text>
</comment>
<dbReference type="GO" id="GO:0006534">
    <property type="term" value="P:cysteine metabolic process"/>
    <property type="evidence" value="ECO:0007669"/>
    <property type="project" value="InterPro"/>
</dbReference>
<evidence type="ECO:0000256" key="3">
    <source>
        <dbReference type="ARBA" id="ARBA00012239"/>
    </source>
</evidence>
<evidence type="ECO:0000313" key="9">
    <source>
        <dbReference type="Proteomes" id="UP000008276"/>
    </source>
</evidence>
<evidence type="ECO:0000256" key="2">
    <source>
        <dbReference type="ARBA" id="ARBA00010447"/>
    </source>
</evidence>
<evidence type="ECO:0000256" key="6">
    <source>
        <dbReference type="ARBA" id="ARBA00050776"/>
    </source>
</evidence>
<dbReference type="InterPro" id="IPR015421">
    <property type="entry name" value="PyrdxlP-dep_Trfase_major"/>
</dbReference>
<feature type="domain" description="Aminotransferase class V" evidence="7">
    <location>
        <begin position="3"/>
        <end position="368"/>
    </location>
</feature>
<evidence type="ECO:0000256" key="4">
    <source>
        <dbReference type="ARBA" id="ARBA00022679"/>
    </source>
</evidence>
<dbReference type="InterPro" id="IPR016454">
    <property type="entry name" value="Cysteine_dSase"/>
</dbReference>
<dbReference type="NCBIfam" id="TIGR01977">
    <property type="entry name" value="am_tr_V_EF2568"/>
    <property type="match status" value="1"/>
</dbReference>
<sequence>MMIYFDNAATSWPKPEEVYREVEKVLRNCGNPGRGGHKMALESGRVIFEARQEICSIFNIKDLMRVVFTSNTTEALNIALKGLLKEGDHVITSSMEHNSMIRPLMALKEKGIEVTIVKANEEGKIDPEDIKKAITKKTKMIAITHASNVTGTIIPIEEIGNIAREMNLIFLVDAAQTAGVLPIDVERQNIDLLAFPGHKGLYGPQGTGGLYVREGIDVLPLEEGGTGSKSESMYQPDLMPDKLESGTPNTPGIAGLKEGVKFVKNIGVDAIYQHERKLTKMLIEGLEQIKEVKVYGPQEIEERVGVVSITLKDRDVGEISYILDRDFDIATRAGLHCAPLAHSTIGTLKTGTLRFGIGYFNTEEEVEKAIKAIEIISRKTF</sequence>
<keyword evidence="4" id="KW-0808">Transferase</keyword>
<evidence type="ECO:0000256" key="5">
    <source>
        <dbReference type="ARBA" id="ARBA00022898"/>
    </source>
</evidence>
<comment type="catalytic activity">
    <reaction evidence="6">
        <text>(sulfur carrier)-H + L-cysteine = (sulfur carrier)-SH + L-alanine</text>
        <dbReference type="Rhea" id="RHEA:43892"/>
        <dbReference type="Rhea" id="RHEA-COMP:14737"/>
        <dbReference type="Rhea" id="RHEA-COMP:14739"/>
        <dbReference type="ChEBI" id="CHEBI:29917"/>
        <dbReference type="ChEBI" id="CHEBI:35235"/>
        <dbReference type="ChEBI" id="CHEBI:57972"/>
        <dbReference type="ChEBI" id="CHEBI:64428"/>
        <dbReference type="EC" id="2.8.1.7"/>
    </reaction>
</comment>